<evidence type="ECO:0000313" key="6">
    <source>
        <dbReference type="EMBL" id="OOK77245.1"/>
    </source>
</evidence>
<dbReference type="PANTHER" id="PTHR43630:SF1">
    <property type="entry name" value="POLY-BETA-1,6-N-ACETYL-D-GLUCOSAMINE SYNTHASE"/>
    <property type="match status" value="1"/>
</dbReference>
<dbReference type="InterPro" id="IPR001173">
    <property type="entry name" value="Glyco_trans_2-like"/>
</dbReference>
<organism evidence="6 7">
    <name type="scientific">Mycobacterium kansasii</name>
    <dbReference type="NCBI Taxonomy" id="1768"/>
    <lineage>
        <taxon>Bacteria</taxon>
        <taxon>Bacillati</taxon>
        <taxon>Actinomycetota</taxon>
        <taxon>Actinomycetes</taxon>
        <taxon>Mycobacteriales</taxon>
        <taxon>Mycobacteriaceae</taxon>
        <taxon>Mycobacterium</taxon>
    </lineage>
</organism>
<comment type="similarity">
    <text evidence="1">Belongs to the glycosyltransferase 2 family.</text>
</comment>
<dbReference type="Gene3D" id="3.90.550.10">
    <property type="entry name" value="Spore Coat Polysaccharide Biosynthesis Protein SpsA, Chain A"/>
    <property type="match status" value="1"/>
</dbReference>
<dbReference type="EMBL" id="MVBN01000003">
    <property type="protein sequence ID" value="OOK77245.1"/>
    <property type="molecule type" value="Genomic_DNA"/>
</dbReference>
<dbReference type="PANTHER" id="PTHR43630">
    <property type="entry name" value="POLY-BETA-1,6-N-ACETYL-D-GLUCOSAMINE SYNTHASE"/>
    <property type="match status" value="1"/>
</dbReference>
<reference evidence="7 8" key="1">
    <citation type="submission" date="2017-02" db="EMBL/GenBank/DDBJ databases">
        <title>Complete genome sequences of Mycobacterium kansasii strains isolated from rhesus macaques.</title>
        <authorList>
            <person name="Panda A."/>
            <person name="Nagaraj S."/>
            <person name="Zhao X."/>
            <person name="Tettelin H."/>
            <person name="Detolla L.J."/>
        </authorList>
    </citation>
    <scope>NUCLEOTIDE SEQUENCE [LARGE SCALE GENOMIC DNA]</scope>
    <source>
        <strain evidence="6 7">11-3469</strain>
        <strain evidence="5 8">11-3813</strain>
    </source>
</reference>
<dbReference type="GO" id="GO:0016757">
    <property type="term" value="F:glycosyltransferase activity"/>
    <property type="evidence" value="ECO:0007669"/>
    <property type="project" value="UniProtKB-KW"/>
</dbReference>
<dbReference type="STRING" id="1768.B1T50_27730"/>
<proteinExistence type="inferred from homology"/>
<accession>A0A1V3XDG8</accession>
<evidence type="ECO:0000256" key="1">
    <source>
        <dbReference type="ARBA" id="ARBA00006739"/>
    </source>
</evidence>
<keyword evidence="3 6" id="KW-0808">Transferase</keyword>
<evidence type="ECO:0000313" key="7">
    <source>
        <dbReference type="Proteomes" id="UP000188532"/>
    </source>
</evidence>
<dbReference type="SUPFAM" id="SSF53448">
    <property type="entry name" value="Nucleotide-diphospho-sugar transferases"/>
    <property type="match status" value="1"/>
</dbReference>
<keyword evidence="2" id="KW-0328">Glycosyltransferase</keyword>
<evidence type="ECO:0000313" key="5">
    <source>
        <dbReference type="EMBL" id="OOK66488.1"/>
    </source>
</evidence>
<evidence type="ECO:0000256" key="3">
    <source>
        <dbReference type="ARBA" id="ARBA00022679"/>
    </source>
</evidence>
<dbReference type="Proteomes" id="UP000189229">
    <property type="component" value="Unassembled WGS sequence"/>
</dbReference>
<evidence type="ECO:0000259" key="4">
    <source>
        <dbReference type="Pfam" id="PF00535"/>
    </source>
</evidence>
<dbReference type="EMBL" id="MVBM01000009">
    <property type="protein sequence ID" value="OOK66488.1"/>
    <property type="molecule type" value="Genomic_DNA"/>
</dbReference>
<protein>
    <submittedName>
        <fullName evidence="6">Glycosyl transferase 2 family protein</fullName>
    </submittedName>
</protein>
<comment type="caution">
    <text evidence="6">The sequence shown here is derived from an EMBL/GenBank/DDBJ whole genome shotgun (WGS) entry which is preliminary data.</text>
</comment>
<evidence type="ECO:0000256" key="2">
    <source>
        <dbReference type="ARBA" id="ARBA00022676"/>
    </source>
</evidence>
<dbReference type="AlphaFoldDB" id="A0A1V3XDG8"/>
<dbReference type="Pfam" id="PF00535">
    <property type="entry name" value="Glycos_transf_2"/>
    <property type="match status" value="1"/>
</dbReference>
<name>A0A1V3XDG8_MYCKA</name>
<evidence type="ECO:0000313" key="8">
    <source>
        <dbReference type="Proteomes" id="UP000189229"/>
    </source>
</evidence>
<sequence>MLAVTSAGGSTDMVISPELFFSIIIPAHNEEKYIAATLEHAANLSYPTGSFEVIVVENGSSDRTFDVAKRFEGGNIRILKNEKAGVSAAKNFGIDRLSQHSDWVVFLDADTLLKPNFLHDLNAQLLRASHKPLSVGTTKVLPLGGGRNARIWFAVYNVLHRLGGSYAIQIARRSLFPALRFDEHLIMGEDVLLIKQARKLGKFFYVPTGTVYTSTRRFDTTGYWRLYFQWASFEILPRQLQKRRRYKVVR</sequence>
<dbReference type="Proteomes" id="UP000188532">
    <property type="component" value="Unassembled WGS sequence"/>
</dbReference>
<feature type="domain" description="Glycosyltransferase 2-like" evidence="4">
    <location>
        <begin position="22"/>
        <end position="123"/>
    </location>
</feature>
<dbReference type="InterPro" id="IPR029044">
    <property type="entry name" value="Nucleotide-diphossugar_trans"/>
</dbReference>
<gene>
    <name evidence="6" type="ORF">BZL29_3229</name>
    <name evidence="5" type="ORF">BZL30_8255</name>
</gene>